<feature type="transmembrane region" description="Helical" evidence="8">
    <location>
        <begin position="161"/>
        <end position="181"/>
    </location>
</feature>
<evidence type="ECO:0000256" key="2">
    <source>
        <dbReference type="ARBA" id="ARBA00005887"/>
    </source>
</evidence>
<accession>A0A2P6VJY4</accession>
<feature type="transmembrane region" description="Helical" evidence="8">
    <location>
        <begin position="135"/>
        <end position="154"/>
    </location>
</feature>
<comment type="similarity">
    <text evidence="2 8">Belongs to the ammonia transporter channel (TC 1.A.11.2) family.</text>
</comment>
<comment type="subcellular location">
    <subcellularLocation>
        <location evidence="8">Cell membrane</location>
        <topology evidence="8">Multi-pass membrane protein</topology>
    </subcellularLocation>
    <subcellularLocation>
        <location evidence="1">Membrane</location>
        <topology evidence="1">Multi-pass membrane protein</topology>
    </subcellularLocation>
</comment>
<evidence type="ECO:0000313" key="11">
    <source>
        <dbReference type="Proteomes" id="UP000239649"/>
    </source>
</evidence>
<dbReference type="Pfam" id="PF00909">
    <property type="entry name" value="Ammonium_transp"/>
    <property type="match status" value="1"/>
</dbReference>
<keyword evidence="5 8" id="KW-1133">Transmembrane helix</keyword>
<feature type="transmembrane region" description="Helical" evidence="8">
    <location>
        <begin position="47"/>
        <end position="67"/>
    </location>
</feature>
<reference evidence="10 11" key="1">
    <citation type="journal article" date="2018" name="Plant J.">
        <title>Genome sequences of Chlorella sorokiniana UTEX 1602 and Micractinium conductrix SAG 241.80: implications to maltose excretion by a green alga.</title>
        <authorList>
            <person name="Arriola M.B."/>
            <person name="Velmurugan N."/>
            <person name="Zhang Y."/>
            <person name="Plunkett M.H."/>
            <person name="Hondzo H."/>
            <person name="Barney B.M."/>
        </authorList>
    </citation>
    <scope>NUCLEOTIDE SEQUENCE [LARGE SCALE GENOMIC DNA]</scope>
    <source>
        <strain evidence="10 11">SAG 241.80</strain>
    </source>
</reference>
<dbReference type="GO" id="GO:0097272">
    <property type="term" value="P:ammonium homeostasis"/>
    <property type="evidence" value="ECO:0007669"/>
    <property type="project" value="TreeGrafter"/>
</dbReference>
<dbReference type="Proteomes" id="UP000239649">
    <property type="component" value="Unassembled WGS sequence"/>
</dbReference>
<feature type="transmembrane region" description="Helical" evidence="8">
    <location>
        <begin position="216"/>
        <end position="234"/>
    </location>
</feature>
<evidence type="ECO:0000256" key="6">
    <source>
        <dbReference type="ARBA" id="ARBA00023136"/>
    </source>
</evidence>
<feature type="transmembrane region" description="Helical" evidence="8">
    <location>
        <begin position="320"/>
        <end position="339"/>
    </location>
</feature>
<feature type="domain" description="Ammonium transporter AmtB-like" evidence="9">
    <location>
        <begin position="47"/>
        <end position="464"/>
    </location>
</feature>
<feature type="transmembrane region" description="Helical" evidence="8">
    <location>
        <begin position="416"/>
        <end position="443"/>
    </location>
</feature>
<dbReference type="InterPro" id="IPR001905">
    <property type="entry name" value="Ammonium_transpt"/>
</dbReference>
<proteinExistence type="inferred from homology"/>
<evidence type="ECO:0000313" key="10">
    <source>
        <dbReference type="EMBL" id="PSC74377.1"/>
    </source>
</evidence>
<evidence type="ECO:0000256" key="3">
    <source>
        <dbReference type="ARBA" id="ARBA00022448"/>
    </source>
</evidence>
<evidence type="ECO:0000256" key="1">
    <source>
        <dbReference type="ARBA" id="ARBA00004141"/>
    </source>
</evidence>
<evidence type="ECO:0000256" key="5">
    <source>
        <dbReference type="ARBA" id="ARBA00022989"/>
    </source>
</evidence>
<dbReference type="GO" id="GO:0008519">
    <property type="term" value="F:ammonium channel activity"/>
    <property type="evidence" value="ECO:0007669"/>
    <property type="project" value="InterPro"/>
</dbReference>
<dbReference type="InterPro" id="IPR029020">
    <property type="entry name" value="Ammonium/urea_transptr"/>
</dbReference>
<keyword evidence="3 8" id="KW-0813">Transport</keyword>
<sequence length="495" mass="51056">MHPSAMARSLLEAAGGGGGAAAVANSTGPALMDITLGGVLETSLTDLWLLFCGYLVFFQQCGFALLEAGSVRQKNVRNILLKNVIDACVAVLMWWAVGAALEGVTECGGSAFVGKTGFFLSGDTAATPGYMSRWFFGWAFSATASTLVSGAVAERLRFRSYLCYTFLITGLVYPVAAHWVWSPDGWLSPTRRDCATGQPLTTFPGSVGLIDFSGSGVVHLLGGTAALVGAAVLGPRLGRYTSAGHLVDLPGCNPAQVALGTFILWLGWYGFNPGSTGCFYGCMPLAAKIAVNTTLGAGAGGLTTLALTVVLGAPGDVGPLLNGIIAGLVSITGSCAVVAPWAAVVIGGLGGCFYTCSSWLLRKARIDDPLDVSAVHGCCGAWGLIAGGLFATQAGVQEAYGRPPEGWGLFFGGGGTQLGVQLLGLVSIFAWSAALNACLFLTLRAIGWLRVPKEEEIQGLDYTQSIGGGAAFWFLRGVKAQPSDDQNLSHTSSGL</sequence>
<dbReference type="OrthoDB" id="534912at2759"/>
<keyword evidence="7 8" id="KW-0924">Ammonia transport</keyword>
<organism evidence="10 11">
    <name type="scientific">Micractinium conductrix</name>
    <dbReference type="NCBI Taxonomy" id="554055"/>
    <lineage>
        <taxon>Eukaryota</taxon>
        <taxon>Viridiplantae</taxon>
        <taxon>Chlorophyta</taxon>
        <taxon>core chlorophytes</taxon>
        <taxon>Trebouxiophyceae</taxon>
        <taxon>Chlorellales</taxon>
        <taxon>Chlorellaceae</taxon>
        <taxon>Chlorella clade</taxon>
        <taxon>Micractinium</taxon>
    </lineage>
</organism>
<keyword evidence="11" id="KW-1185">Reference proteome</keyword>
<feature type="transmembrane region" description="Helical" evidence="8">
    <location>
        <begin position="79"/>
        <end position="97"/>
    </location>
</feature>
<dbReference type="PANTHER" id="PTHR11730">
    <property type="entry name" value="AMMONIUM TRANSPORTER"/>
    <property type="match status" value="1"/>
</dbReference>
<evidence type="ECO:0000256" key="4">
    <source>
        <dbReference type="ARBA" id="ARBA00022692"/>
    </source>
</evidence>
<evidence type="ECO:0000256" key="7">
    <source>
        <dbReference type="ARBA" id="ARBA00023177"/>
    </source>
</evidence>
<gene>
    <name evidence="10" type="ORF">C2E20_2392</name>
</gene>
<name>A0A2P6VJY4_9CHLO</name>
<keyword evidence="6 8" id="KW-0472">Membrane</keyword>
<comment type="caution">
    <text evidence="10">The sequence shown here is derived from an EMBL/GenBank/DDBJ whole genome shotgun (WGS) entry which is preliminary data.</text>
</comment>
<dbReference type="FunFam" id="1.10.3430.10:FF:000008">
    <property type="entry name" value="Ammonium transporter"/>
    <property type="match status" value="1"/>
</dbReference>
<dbReference type="GO" id="GO:0005886">
    <property type="term" value="C:plasma membrane"/>
    <property type="evidence" value="ECO:0007669"/>
    <property type="project" value="UniProtKB-SubCell"/>
</dbReference>
<feature type="transmembrane region" description="Helical" evidence="8">
    <location>
        <begin position="246"/>
        <end position="269"/>
    </location>
</feature>
<feature type="transmembrane region" description="Helical" evidence="8">
    <location>
        <begin position="345"/>
        <end position="362"/>
    </location>
</feature>
<dbReference type="SUPFAM" id="SSF111352">
    <property type="entry name" value="Ammonium transporter"/>
    <property type="match status" value="1"/>
</dbReference>
<dbReference type="InterPro" id="IPR024041">
    <property type="entry name" value="NH4_transpt_AmtB-like_dom"/>
</dbReference>
<dbReference type="PROSITE" id="PS01219">
    <property type="entry name" value="AMMONIUM_TRANSP"/>
    <property type="match status" value="1"/>
</dbReference>
<evidence type="ECO:0000256" key="8">
    <source>
        <dbReference type="RuleBase" id="RU362002"/>
    </source>
</evidence>
<dbReference type="STRING" id="554055.A0A2P6VJY4"/>
<dbReference type="PANTHER" id="PTHR11730:SF6">
    <property type="entry name" value="AMMONIUM TRANSPORTER"/>
    <property type="match status" value="1"/>
</dbReference>
<feature type="transmembrane region" description="Helical" evidence="8">
    <location>
        <begin position="374"/>
        <end position="396"/>
    </location>
</feature>
<dbReference type="EMBL" id="LHPF02000004">
    <property type="protein sequence ID" value="PSC74377.1"/>
    <property type="molecule type" value="Genomic_DNA"/>
</dbReference>
<protein>
    <recommendedName>
        <fullName evidence="8">Ammonium transporter</fullName>
    </recommendedName>
</protein>
<keyword evidence="4 8" id="KW-0812">Transmembrane</keyword>
<dbReference type="Gene3D" id="1.10.3430.10">
    <property type="entry name" value="Ammonium transporter AmtB like domains"/>
    <property type="match status" value="1"/>
</dbReference>
<dbReference type="AlphaFoldDB" id="A0A2P6VJY4"/>
<dbReference type="NCBIfam" id="TIGR00836">
    <property type="entry name" value="amt"/>
    <property type="match status" value="1"/>
</dbReference>
<feature type="transmembrane region" description="Helical" evidence="8">
    <location>
        <begin position="289"/>
        <end position="313"/>
    </location>
</feature>
<evidence type="ECO:0000259" key="9">
    <source>
        <dbReference type="Pfam" id="PF00909"/>
    </source>
</evidence>
<dbReference type="InterPro" id="IPR018047">
    <property type="entry name" value="Ammonium_transpt_CS"/>
</dbReference>